<proteinExistence type="predicted"/>
<evidence type="ECO:0000313" key="3">
    <source>
        <dbReference type="RefSeq" id="XP_009804142.1"/>
    </source>
</evidence>
<dbReference type="RefSeq" id="XP_009804142.1">
    <property type="nucleotide sequence ID" value="XM_009805840.1"/>
</dbReference>
<dbReference type="Proteomes" id="UP000189701">
    <property type="component" value="Unplaced"/>
</dbReference>
<organism evidence="1 2">
    <name type="scientific">Nicotiana sylvestris</name>
    <name type="common">Wood tobacco</name>
    <name type="synonym">South American tobacco</name>
    <dbReference type="NCBI Taxonomy" id="4096"/>
    <lineage>
        <taxon>Eukaryota</taxon>
        <taxon>Viridiplantae</taxon>
        <taxon>Streptophyta</taxon>
        <taxon>Embryophyta</taxon>
        <taxon>Tracheophyta</taxon>
        <taxon>Spermatophyta</taxon>
        <taxon>Magnoliopsida</taxon>
        <taxon>eudicotyledons</taxon>
        <taxon>Gunneridae</taxon>
        <taxon>Pentapetalae</taxon>
        <taxon>asterids</taxon>
        <taxon>lamiids</taxon>
        <taxon>Solanales</taxon>
        <taxon>Solanaceae</taxon>
        <taxon>Nicotianoideae</taxon>
        <taxon>Nicotianeae</taxon>
        <taxon>Nicotiana</taxon>
    </lineage>
</organism>
<dbReference type="AlphaFoldDB" id="A0A1U7YQ96"/>
<sequence>MQEATIHNLEAQANKLIEPCKAQQVDIVDSSQCENELAIEIAIILEDLKKYEEMLVEKARVEHQQSIELDFEDADVVEEIPESTKDIDDTYLVDSSVISVEDVDNLNVNAIERIGPHSKHFSTLCLDDDMEIESSEPLEEPRSKEQDACILKFFVPESRDYTSHLKAKKYRILHCFIEPVRFVLPPQEHDHRA</sequence>
<name>A0A1U7YQ96_NICSY</name>
<reference evidence="2 3" key="2">
    <citation type="submission" date="2025-04" db="UniProtKB">
        <authorList>
            <consortium name="RefSeq"/>
        </authorList>
    </citation>
    <scope>IDENTIFICATION</scope>
    <source>
        <tissue evidence="2 3">Leaf</tissue>
    </source>
</reference>
<accession>A0A1U7YQ96</accession>
<gene>
    <name evidence="2 3" type="primary">LOC104249417</name>
</gene>
<keyword evidence="1" id="KW-1185">Reference proteome</keyword>
<protein>
    <submittedName>
        <fullName evidence="2 3">Uncharacterized protein LOC104249417</fullName>
    </submittedName>
</protein>
<dbReference type="RefSeq" id="XP_009804141.1">
    <property type="nucleotide sequence ID" value="XM_009805839.1"/>
</dbReference>
<evidence type="ECO:0000313" key="2">
    <source>
        <dbReference type="RefSeq" id="XP_009804141.1"/>
    </source>
</evidence>
<reference evidence="1" key="1">
    <citation type="journal article" date="2013" name="Genome Biol.">
        <title>Reference genomes and transcriptomes of Nicotiana sylvestris and Nicotiana tomentosiformis.</title>
        <authorList>
            <person name="Sierro N."/>
            <person name="Battey J.N."/>
            <person name="Ouadi S."/>
            <person name="Bovet L."/>
            <person name="Goepfert S."/>
            <person name="Bakaher N."/>
            <person name="Peitsch M.C."/>
            <person name="Ivanov N.V."/>
        </authorList>
    </citation>
    <scope>NUCLEOTIDE SEQUENCE [LARGE SCALE GENOMIC DNA]</scope>
</reference>
<evidence type="ECO:0000313" key="1">
    <source>
        <dbReference type="Proteomes" id="UP000189701"/>
    </source>
</evidence>